<name>A0A5D4MBQ1_9BACI</name>
<comment type="caution">
    <text evidence="1">The sequence shown here is derived from an EMBL/GenBank/DDBJ whole genome shotgun (WGS) entry which is preliminary data.</text>
</comment>
<sequence>MKQDHLERERKENDEKVSFISRASGYMTEFEFLQATKIILLAVQQDRIGIQELEETYIHQQAWKQHVDVLVEANILKQLRPSVYYRYKTPLITSIKIQDM</sequence>
<dbReference type="AlphaFoldDB" id="A0A5D4MBQ1"/>
<proteinExistence type="predicted"/>
<dbReference type="Proteomes" id="UP000325182">
    <property type="component" value="Unassembled WGS sequence"/>
</dbReference>
<evidence type="ECO:0000313" key="1">
    <source>
        <dbReference type="EMBL" id="TYR98857.1"/>
    </source>
</evidence>
<accession>A0A5D4MBQ1</accession>
<reference evidence="1 2" key="1">
    <citation type="submission" date="2019-08" db="EMBL/GenBank/DDBJ databases">
        <title>Bacillus genomes from the desert of Cuatro Cienegas, Coahuila.</title>
        <authorList>
            <person name="Olmedo-Alvarez G."/>
        </authorList>
    </citation>
    <scope>NUCLEOTIDE SEQUENCE [LARGE SCALE GENOMIC DNA]</scope>
    <source>
        <strain evidence="1 2">CH128b_4D</strain>
    </source>
</reference>
<dbReference type="EMBL" id="VTEG01000008">
    <property type="protein sequence ID" value="TYR98857.1"/>
    <property type="molecule type" value="Genomic_DNA"/>
</dbReference>
<dbReference type="RefSeq" id="WP_148954104.1">
    <property type="nucleotide sequence ID" value="NZ_VTEG01000008.1"/>
</dbReference>
<evidence type="ECO:0000313" key="2">
    <source>
        <dbReference type="Proteomes" id="UP000325182"/>
    </source>
</evidence>
<gene>
    <name evidence="1" type="ORF">FZC84_12585</name>
</gene>
<protein>
    <submittedName>
        <fullName evidence="1">Uncharacterized protein</fullName>
    </submittedName>
</protein>
<organism evidence="1 2">
    <name type="scientific">Rossellomorea vietnamensis</name>
    <dbReference type="NCBI Taxonomy" id="218284"/>
    <lineage>
        <taxon>Bacteria</taxon>
        <taxon>Bacillati</taxon>
        <taxon>Bacillota</taxon>
        <taxon>Bacilli</taxon>
        <taxon>Bacillales</taxon>
        <taxon>Bacillaceae</taxon>
        <taxon>Rossellomorea</taxon>
    </lineage>
</organism>